<evidence type="ECO:0000256" key="9">
    <source>
        <dbReference type="ARBA" id="ARBA00023108"/>
    </source>
</evidence>
<dbReference type="GO" id="GO:0016567">
    <property type="term" value="P:protein ubiquitination"/>
    <property type="evidence" value="ECO:0007669"/>
    <property type="project" value="UniProtKB-UniPathway"/>
</dbReference>
<evidence type="ECO:0000256" key="2">
    <source>
        <dbReference type="ARBA" id="ARBA00006019"/>
    </source>
</evidence>
<dbReference type="Proteomes" id="UP000646548">
    <property type="component" value="Unassembled WGS sequence"/>
</dbReference>
<dbReference type="Pfam" id="PF26557">
    <property type="entry name" value="Cullin_AB"/>
    <property type="match status" value="1"/>
</dbReference>
<dbReference type="GO" id="GO:0048511">
    <property type="term" value="P:rhythmic process"/>
    <property type="evidence" value="ECO:0007669"/>
    <property type="project" value="UniProtKB-KW"/>
</dbReference>
<evidence type="ECO:0000256" key="13">
    <source>
        <dbReference type="RuleBase" id="RU003829"/>
    </source>
</evidence>
<dbReference type="InterPro" id="IPR016157">
    <property type="entry name" value="Cullin_CS"/>
</dbReference>
<keyword evidence="7" id="KW-0833">Ubl conjugation pathway</keyword>
<dbReference type="UniPathway" id="UPA00143"/>
<keyword evidence="6" id="KW-0227">DNA damage</keyword>
<dbReference type="GO" id="GO:0031464">
    <property type="term" value="C:Cul4A-RING E3 ubiquitin ligase complex"/>
    <property type="evidence" value="ECO:0007669"/>
    <property type="project" value="UniProtKB-ARBA"/>
</dbReference>
<evidence type="ECO:0000256" key="3">
    <source>
        <dbReference type="ARBA" id="ARBA00022499"/>
    </source>
</evidence>
<reference evidence="16" key="1">
    <citation type="journal article" name="BMC Genomics">
        <title>Long-read sequencing and de novo genome assembly of marine medaka (Oryzias melastigma).</title>
        <authorList>
            <person name="Liang P."/>
            <person name="Saqib H.S.A."/>
            <person name="Ni X."/>
            <person name="Shen Y."/>
        </authorList>
    </citation>
    <scope>NUCLEOTIDE SEQUENCE</scope>
    <source>
        <strain evidence="16">Bigg-433</strain>
    </source>
</reference>
<keyword evidence="9" id="KW-0090">Biological rhythms</keyword>
<evidence type="ECO:0000256" key="7">
    <source>
        <dbReference type="ARBA" id="ARBA00022786"/>
    </source>
</evidence>
<dbReference type="FunFam" id="1.20.1310.10:FF:000008">
    <property type="entry name" value="Cullin 4B"/>
    <property type="match status" value="1"/>
</dbReference>
<keyword evidence="8" id="KW-0832">Ubl conjugation</keyword>
<feature type="compositionally biased region" description="Low complexity" evidence="14">
    <location>
        <begin position="50"/>
        <end position="68"/>
    </location>
</feature>
<dbReference type="GO" id="GO:0034644">
    <property type="term" value="P:cellular response to UV"/>
    <property type="evidence" value="ECO:0007669"/>
    <property type="project" value="UniProtKB-ARBA"/>
</dbReference>
<dbReference type="AlphaFoldDB" id="A0A834CTY8"/>
<dbReference type="GO" id="GO:0032502">
    <property type="term" value="P:developmental process"/>
    <property type="evidence" value="ECO:0007669"/>
    <property type="project" value="UniProtKB-ARBA"/>
</dbReference>
<evidence type="ECO:0000256" key="12">
    <source>
        <dbReference type="PROSITE-ProRule" id="PRU00330"/>
    </source>
</evidence>
<dbReference type="Gene3D" id="1.20.1310.10">
    <property type="entry name" value="Cullin Repeats"/>
    <property type="match status" value="4"/>
</dbReference>
<dbReference type="SUPFAM" id="SSF46785">
    <property type="entry name" value="Winged helix' DNA-binding domain"/>
    <property type="match status" value="1"/>
</dbReference>
<keyword evidence="10" id="KW-0234">DNA repair</keyword>
<feature type="compositionally biased region" description="Polar residues" evidence="14">
    <location>
        <begin position="25"/>
        <end position="35"/>
    </location>
</feature>
<dbReference type="FunFam" id="3.30.230.130:FF:000001">
    <property type="entry name" value="Cullin 4A"/>
    <property type="match status" value="1"/>
</dbReference>
<evidence type="ECO:0000256" key="5">
    <source>
        <dbReference type="ARBA" id="ARBA00022581"/>
    </source>
</evidence>
<comment type="pathway">
    <text evidence="1">Protein modification; protein ubiquitination.</text>
</comment>
<dbReference type="InterPro" id="IPR036390">
    <property type="entry name" value="WH_DNA-bd_sf"/>
</dbReference>
<evidence type="ECO:0000313" key="17">
    <source>
        <dbReference type="Proteomes" id="UP000646548"/>
    </source>
</evidence>
<dbReference type="GO" id="GO:0006281">
    <property type="term" value="P:DNA repair"/>
    <property type="evidence" value="ECO:0007669"/>
    <property type="project" value="UniProtKB-KW"/>
</dbReference>
<feature type="domain" description="Cullin family profile" evidence="15">
    <location>
        <begin position="510"/>
        <end position="738"/>
    </location>
</feature>
<dbReference type="InterPro" id="IPR036388">
    <property type="entry name" value="WH-like_DNA-bd_sf"/>
</dbReference>
<evidence type="ECO:0000256" key="6">
    <source>
        <dbReference type="ARBA" id="ARBA00022763"/>
    </source>
</evidence>
<keyword evidence="5" id="KW-0945">Host-virus interaction</keyword>
<dbReference type="InterPro" id="IPR001373">
    <property type="entry name" value="Cullin_N"/>
</dbReference>
<comment type="caution">
    <text evidence="16">The sequence shown here is derived from an EMBL/GenBank/DDBJ whole genome shotgun (WGS) entry which is preliminary data.</text>
</comment>
<evidence type="ECO:0000256" key="4">
    <source>
        <dbReference type="ARBA" id="ARBA00022553"/>
    </source>
</evidence>
<dbReference type="SMART" id="SM00182">
    <property type="entry name" value="CULLIN"/>
    <property type="match status" value="1"/>
</dbReference>
<dbReference type="FunFam" id="1.20.1310.10:FF:000003">
    <property type="entry name" value="Cullin 4A"/>
    <property type="match status" value="1"/>
</dbReference>
<dbReference type="Gene3D" id="1.10.10.10">
    <property type="entry name" value="Winged helix-like DNA-binding domain superfamily/Winged helix DNA-binding domain"/>
    <property type="match status" value="1"/>
</dbReference>
<dbReference type="Gene3D" id="3.30.230.130">
    <property type="entry name" value="Cullin, Chain C, Domain 2"/>
    <property type="match status" value="1"/>
</dbReference>
<dbReference type="Pfam" id="PF00888">
    <property type="entry name" value="Cullin"/>
    <property type="match status" value="1"/>
</dbReference>
<gene>
    <name evidence="16" type="ORF">FQA47_018457</name>
</gene>
<dbReference type="InterPro" id="IPR045093">
    <property type="entry name" value="Cullin"/>
</dbReference>
<feature type="region of interest" description="Disordered" evidence="14">
    <location>
        <begin position="1"/>
        <end position="68"/>
    </location>
</feature>
<dbReference type="FunFam" id="1.20.1310.10:FF:000010">
    <property type="entry name" value="Cullin 4B"/>
    <property type="match status" value="1"/>
</dbReference>
<dbReference type="SMART" id="SM00884">
    <property type="entry name" value="Cullin_Nedd8"/>
    <property type="match status" value="1"/>
</dbReference>
<protein>
    <recommendedName>
        <fullName evidence="11">Cullin-4A</fullName>
    </recommendedName>
</protein>
<evidence type="ECO:0000256" key="10">
    <source>
        <dbReference type="ARBA" id="ARBA00023204"/>
    </source>
</evidence>
<organism evidence="16 17">
    <name type="scientific">Oryzias melastigma</name>
    <name type="common">Marine medaka</name>
    <dbReference type="NCBI Taxonomy" id="30732"/>
    <lineage>
        <taxon>Eukaryota</taxon>
        <taxon>Metazoa</taxon>
        <taxon>Chordata</taxon>
        <taxon>Craniata</taxon>
        <taxon>Vertebrata</taxon>
        <taxon>Euteleostomi</taxon>
        <taxon>Actinopterygii</taxon>
        <taxon>Neopterygii</taxon>
        <taxon>Teleostei</taxon>
        <taxon>Neoteleostei</taxon>
        <taxon>Acanthomorphata</taxon>
        <taxon>Ovalentaria</taxon>
        <taxon>Atherinomorphae</taxon>
        <taxon>Beloniformes</taxon>
        <taxon>Adrianichthyidae</taxon>
        <taxon>Oryziinae</taxon>
        <taxon>Oryzias</taxon>
    </lineage>
</organism>
<comment type="similarity">
    <text evidence="2 12 13">Belongs to the cullin family.</text>
</comment>
<evidence type="ECO:0000256" key="1">
    <source>
        <dbReference type="ARBA" id="ARBA00004906"/>
    </source>
</evidence>
<dbReference type="InterPro" id="IPR036317">
    <property type="entry name" value="Cullin_homology_sf"/>
</dbReference>
<dbReference type="GO" id="GO:0031625">
    <property type="term" value="F:ubiquitin protein ligase binding"/>
    <property type="evidence" value="ECO:0007669"/>
    <property type="project" value="InterPro"/>
</dbReference>
<evidence type="ECO:0000256" key="11">
    <source>
        <dbReference type="ARBA" id="ARBA00068304"/>
    </source>
</evidence>
<dbReference type="InterPro" id="IPR019559">
    <property type="entry name" value="Cullin_neddylation_domain"/>
</dbReference>
<dbReference type="FunFam" id="1.10.10.10:FF:000050">
    <property type="entry name" value="Cullin 4B"/>
    <property type="match status" value="1"/>
</dbReference>
<dbReference type="SUPFAM" id="SSF75632">
    <property type="entry name" value="Cullin homology domain"/>
    <property type="match status" value="1"/>
</dbReference>
<dbReference type="InterPro" id="IPR059120">
    <property type="entry name" value="Cullin-like_AB"/>
</dbReference>
<evidence type="ECO:0000256" key="14">
    <source>
        <dbReference type="SAM" id="MobiDB-lite"/>
    </source>
</evidence>
<dbReference type="PANTHER" id="PTHR11932">
    <property type="entry name" value="CULLIN"/>
    <property type="match status" value="1"/>
</dbReference>
<dbReference type="EMBL" id="WKFB01000191">
    <property type="protein sequence ID" value="KAF6732405.1"/>
    <property type="molecule type" value="Genomic_DNA"/>
</dbReference>
<dbReference type="PROSITE" id="PS01256">
    <property type="entry name" value="CULLIN_1"/>
    <property type="match status" value="1"/>
</dbReference>
<evidence type="ECO:0000313" key="16">
    <source>
        <dbReference type="EMBL" id="KAF6732405.1"/>
    </source>
</evidence>
<accession>A0A834CTY8</accession>
<dbReference type="FunFam" id="1.20.1310.10:FF:000004">
    <property type="entry name" value="Cullin 4B"/>
    <property type="match status" value="1"/>
</dbReference>
<dbReference type="InterPro" id="IPR016159">
    <property type="entry name" value="Cullin_repeat-like_dom_sf"/>
</dbReference>
<dbReference type="PROSITE" id="PS50069">
    <property type="entry name" value="CULLIN_2"/>
    <property type="match status" value="1"/>
</dbReference>
<dbReference type="GO" id="GO:0043161">
    <property type="term" value="P:proteasome-mediated ubiquitin-dependent protein catabolic process"/>
    <property type="evidence" value="ECO:0007669"/>
    <property type="project" value="UniProtKB-ARBA"/>
</dbReference>
<keyword evidence="4" id="KW-0597">Phosphoprotein</keyword>
<dbReference type="SUPFAM" id="SSF74788">
    <property type="entry name" value="Cullin repeat-like"/>
    <property type="match status" value="1"/>
</dbReference>
<evidence type="ECO:0000256" key="8">
    <source>
        <dbReference type="ARBA" id="ARBA00022843"/>
    </source>
</evidence>
<proteinExistence type="inferred from homology"/>
<dbReference type="InterPro" id="IPR016158">
    <property type="entry name" value="Cullin_homology"/>
</dbReference>
<keyword evidence="3" id="KW-1017">Isopeptide bond</keyword>
<sequence length="865" mass="99102">MFPTGLSSPNPPPQPTQEARPTATDVKSGSGNITSPKKRKINGSERGDTSDTISSSSPPKALNSSSGSPAALHIQKKLRFEDSVDFIGLDVKMAEEAAAAANAASSCSNNKSKAVFLAGGVGHHANGLTKTAGSGTFSSSKPGAAKKLVIKNFREKPKLPENYTQETWQKLREAVEAIQNSTSIKYNLEELYQAVENLCSHKVSAKLYKQLRAACEDHIKAQIDQFREYPSQFNVLFLKKIDKCWQDHCRQMIMIRSIFLFLDRTYVLQNSMLPSIWDMGLELFRFYIISDLKVQSKTINGILLLIERERNGEAIDRSLLRSLLSMLSDLQIYQDSFEQRFLEETNRLYAAEGQRLMQEREVPEYLHHVNKRLEEEADRVITYLDQSTQKPLIATVEKQLLGEHLTATLQKGLTQLLDENRIQDLSLLYQLFSRVRGGVQVLLQHWIEYIKAFGSTIVINPEKDKTMVQELLDFKDKVDHIIDVCFIRNEKFVNAMKEAFETFINKRPNKPAELIAKHVDSKLRAGNKEATDEELEKMLDKIMIIFRFIYGKDVFEAFYKKDLAKRLLVGKSASVDAEKSMLSKLKHECGAAFTSKLEGMFKDMELSKDIMVQFKQYMQCQNIPGNIELTVNILTMGYWPTYVPMEVHLPPEMVRLQEIFKTFYLGKHSGRKLQWQSTLGHCVLKAEFKEGKKELQVSLFQTLVLLMFNEGEEFSLEEIKLATGIEDGELRRTLQSLACGKARVLTKIPKSKDVEDGDKFSCNNDFKHKLFRIKINQIQMKETVEEQASTTERVFQDRQYQIDAAIVRIMKMRKTLSHNLLMSEVYNQLKFPVKPADLKKRIESLIDRDYMERDKENSNQYNYVA</sequence>
<dbReference type="Pfam" id="PF10557">
    <property type="entry name" value="Cullin_Nedd8"/>
    <property type="match status" value="1"/>
</dbReference>
<dbReference type="GO" id="GO:0051246">
    <property type="term" value="P:regulation of protein metabolic process"/>
    <property type="evidence" value="ECO:0007669"/>
    <property type="project" value="UniProtKB-ARBA"/>
</dbReference>
<name>A0A834CTY8_ORYME</name>
<evidence type="ECO:0000259" key="15">
    <source>
        <dbReference type="PROSITE" id="PS50069"/>
    </source>
</evidence>
<dbReference type="GO" id="GO:0042254">
    <property type="term" value="P:ribosome biogenesis"/>
    <property type="evidence" value="ECO:0007669"/>
    <property type="project" value="UniProtKB-ARBA"/>
</dbReference>